<accession>A0ABW5TJD9</accession>
<feature type="transmembrane region" description="Helical" evidence="1">
    <location>
        <begin position="171"/>
        <end position="204"/>
    </location>
</feature>
<dbReference type="RefSeq" id="WP_379980582.1">
    <property type="nucleotide sequence ID" value="NZ_JBHUMO010000034.1"/>
</dbReference>
<evidence type="ECO:0000313" key="2">
    <source>
        <dbReference type="EMBL" id="MFD2728813.1"/>
    </source>
</evidence>
<keyword evidence="3" id="KW-1185">Reference proteome</keyword>
<comment type="caution">
    <text evidence="2">The sequence shown here is derived from an EMBL/GenBank/DDBJ whole genome shotgun (WGS) entry which is preliminary data.</text>
</comment>
<dbReference type="InterPro" id="IPR009574">
    <property type="entry name" value="DUF1189"/>
</dbReference>
<feature type="transmembrane region" description="Helical" evidence="1">
    <location>
        <begin position="234"/>
        <end position="256"/>
    </location>
</feature>
<keyword evidence="1" id="KW-0472">Membrane</keyword>
<feature type="transmembrane region" description="Helical" evidence="1">
    <location>
        <begin position="28"/>
        <end position="54"/>
    </location>
</feature>
<name>A0ABW5TJD9_9ENTE</name>
<gene>
    <name evidence="2" type="ORF">ACFSR0_05155</name>
</gene>
<protein>
    <submittedName>
        <fullName evidence="2">DUF1189 domain-containing protein</fullName>
    </submittedName>
</protein>
<dbReference type="EMBL" id="JBHUMO010000034">
    <property type="protein sequence ID" value="MFD2728813.1"/>
    <property type="molecule type" value="Genomic_DNA"/>
</dbReference>
<keyword evidence="1" id="KW-1133">Transmembrane helix</keyword>
<evidence type="ECO:0000313" key="3">
    <source>
        <dbReference type="Proteomes" id="UP001597427"/>
    </source>
</evidence>
<proteinExistence type="predicted"/>
<sequence length="269" mass="30659">MSIYQMFVSSFFHFKQLFTVRKTPFGKVLFYLVLLSFLFAIPMTTQVMNIFGALREDGQKIAEKLPAFTIDQDQLVSPEENSGFIYQSNYLTFTFDPDGKRTPADIQSDLKGKFISIGMLQDELIISLPSDETTQSLLGDNAFKMGYNQSVLSSINGHTLKKTLSQKHLPWFLYIVIFLVAIYPSFINLVFTVLLTSLFASIWAKMIDRSFSFLDTFKTVIVCSTLPTLLSTFILFFDFSFNSGTFIFLATSFLFYQTLKKNQPLPSSN</sequence>
<dbReference type="Pfam" id="PF06691">
    <property type="entry name" value="DUF1189"/>
    <property type="match status" value="1"/>
</dbReference>
<organism evidence="2 3">
    <name type="scientific">Enterococcus camelliae</name>
    <dbReference type="NCBI Taxonomy" id="453959"/>
    <lineage>
        <taxon>Bacteria</taxon>
        <taxon>Bacillati</taxon>
        <taxon>Bacillota</taxon>
        <taxon>Bacilli</taxon>
        <taxon>Lactobacillales</taxon>
        <taxon>Enterococcaceae</taxon>
        <taxon>Enterococcus</taxon>
    </lineage>
</organism>
<dbReference type="Proteomes" id="UP001597427">
    <property type="component" value="Unassembled WGS sequence"/>
</dbReference>
<evidence type="ECO:0000256" key="1">
    <source>
        <dbReference type="SAM" id="Phobius"/>
    </source>
</evidence>
<keyword evidence="1" id="KW-0812">Transmembrane</keyword>
<reference evidence="3" key="1">
    <citation type="journal article" date="2019" name="Int. J. Syst. Evol. Microbiol.">
        <title>The Global Catalogue of Microorganisms (GCM) 10K type strain sequencing project: providing services to taxonomists for standard genome sequencing and annotation.</title>
        <authorList>
            <consortium name="The Broad Institute Genomics Platform"/>
            <consortium name="The Broad Institute Genome Sequencing Center for Infectious Disease"/>
            <person name="Wu L."/>
            <person name="Ma J."/>
        </authorList>
    </citation>
    <scope>NUCLEOTIDE SEQUENCE [LARGE SCALE GENOMIC DNA]</scope>
    <source>
        <strain evidence="3">TISTR 932</strain>
    </source>
</reference>